<gene>
    <name evidence="3" type="ORF">SAMN06265219_11116</name>
</gene>
<reference evidence="3 4" key="1">
    <citation type="submission" date="2017-05" db="EMBL/GenBank/DDBJ databases">
        <authorList>
            <person name="Varghese N."/>
            <person name="Submissions S."/>
        </authorList>
    </citation>
    <scope>NUCLEOTIDE SEQUENCE [LARGE SCALE GENOMIC DNA]</scope>
    <source>
        <strain evidence="3 4">DSM 21985</strain>
    </source>
</reference>
<feature type="region of interest" description="Disordered" evidence="2">
    <location>
        <begin position="70"/>
        <end position="91"/>
    </location>
</feature>
<name>A0A521E8H3_9BACT</name>
<organism evidence="3 4">
    <name type="scientific">Gracilimonas mengyeensis</name>
    <dbReference type="NCBI Taxonomy" id="1302730"/>
    <lineage>
        <taxon>Bacteria</taxon>
        <taxon>Pseudomonadati</taxon>
        <taxon>Balneolota</taxon>
        <taxon>Balneolia</taxon>
        <taxon>Balneolales</taxon>
        <taxon>Balneolaceae</taxon>
        <taxon>Gracilimonas</taxon>
    </lineage>
</organism>
<feature type="coiled-coil region" evidence="1">
    <location>
        <begin position="6"/>
        <end position="33"/>
    </location>
</feature>
<protein>
    <submittedName>
        <fullName evidence="3">Uncharacterized protein</fullName>
    </submittedName>
</protein>
<accession>A0A521E8H3</accession>
<evidence type="ECO:0000256" key="1">
    <source>
        <dbReference type="SAM" id="Coils"/>
    </source>
</evidence>
<dbReference type="EMBL" id="FXTP01000011">
    <property type="protein sequence ID" value="SMO80233.1"/>
    <property type="molecule type" value="Genomic_DNA"/>
</dbReference>
<dbReference type="OrthoDB" id="1525252at2"/>
<evidence type="ECO:0000256" key="2">
    <source>
        <dbReference type="SAM" id="MobiDB-lite"/>
    </source>
</evidence>
<keyword evidence="1" id="KW-0175">Coiled coil</keyword>
<keyword evidence="4" id="KW-1185">Reference proteome</keyword>
<evidence type="ECO:0000313" key="3">
    <source>
        <dbReference type="EMBL" id="SMO80233.1"/>
    </source>
</evidence>
<dbReference type="Proteomes" id="UP000317557">
    <property type="component" value="Unassembled WGS sequence"/>
</dbReference>
<sequence length="125" mass="13997">MAEAKLSKLEKRKKELEDELTRLQEGIDDSIDDVKEGVSSSLDPKNIIRKYPLPVVGASIIAGFLLGSKRKGGYSSSNTTAYRGESSDSALSKEIKRILTRKGLSMLMDFLDDKIHELKQRERPE</sequence>
<evidence type="ECO:0000313" key="4">
    <source>
        <dbReference type="Proteomes" id="UP000317557"/>
    </source>
</evidence>
<dbReference type="AlphaFoldDB" id="A0A521E8H3"/>
<dbReference type="RefSeq" id="WP_142455015.1">
    <property type="nucleotide sequence ID" value="NZ_FXTP01000011.1"/>
</dbReference>
<proteinExistence type="predicted"/>